<dbReference type="GO" id="GO:0006508">
    <property type="term" value="P:proteolysis"/>
    <property type="evidence" value="ECO:0007669"/>
    <property type="project" value="UniProtKB-KW"/>
</dbReference>
<evidence type="ECO:0000256" key="1">
    <source>
        <dbReference type="SAM" id="Phobius"/>
    </source>
</evidence>
<organism evidence="3 4">
    <name type="scientific">Sutcliffiella horikoshii</name>
    <dbReference type="NCBI Taxonomy" id="79883"/>
    <lineage>
        <taxon>Bacteria</taxon>
        <taxon>Bacillati</taxon>
        <taxon>Bacillota</taxon>
        <taxon>Bacilli</taxon>
        <taxon>Bacillales</taxon>
        <taxon>Bacillaceae</taxon>
        <taxon>Sutcliffiella</taxon>
    </lineage>
</organism>
<feature type="transmembrane region" description="Helical" evidence="1">
    <location>
        <begin position="109"/>
        <end position="128"/>
    </location>
</feature>
<sequence>MALVFVPIFIEMWLHQFLWQAFDNTLYAGTMTGLIMSIIFTLSVYLVALKPHQLGWEEVGLRSFPKSYWKWIPVWTVVLIVSSILLVVAMDILGIGVDNSKTESLNERVTWFTFTIAFLSAAVVSPIYEEIFYRGFLYKWIRGKWGIGAGLIGSSLIFTLVHIPTYNTLPVNFLSGMIFAWTYEKSGSIVPGIIIHGVFNGLAVVLTVVG</sequence>
<proteinExistence type="predicted"/>
<feature type="transmembrane region" description="Helical" evidence="1">
    <location>
        <begin position="189"/>
        <end position="209"/>
    </location>
</feature>
<keyword evidence="1" id="KW-0472">Membrane</keyword>
<evidence type="ECO:0000313" key="4">
    <source>
        <dbReference type="Proteomes" id="UP000324517"/>
    </source>
</evidence>
<dbReference type="GO" id="GO:0080120">
    <property type="term" value="P:CAAX-box protein maturation"/>
    <property type="evidence" value="ECO:0007669"/>
    <property type="project" value="UniProtKB-ARBA"/>
</dbReference>
<dbReference type="OrthoDB" id="9782250at2"/>
<keyword evidence="3" id="KW-0378">Hydrolase</keyword>
<protein>
    <submittedName>
        <fullName evidence="3">CPBP family intramembrane metalloprotease</fullName>
    </submittedName>
</protein>
<accession>A0A5D4T8I5</accession>
<dbReference type="GO" id="GO:0004175">
    <property type="term" value="F:endopeptidase activity"/>
    <property type="evidence" value="ECO:0007669"/>
    <property type="project" value="UniProtKB-ARBA"/>
</dbReference>
<dbReference type="InterPro" id="IPR003675">
    <property type="entry name" value="Rce1/LyrA-like_dom"/>
</dbReference>
<dbReference type="PANTHER" id="PTHR36435:SF1">
    <property type="entry name" value="CAAX AMINO TERMINAL PROTEASE FAMILY PROTEIN"/>
    <property type="match status" value="1"/>
</dbReference>
<feature type="domain" description="CAAX prenyl protease 2/Lysostaphin resistance protein A-like" evidence="2">
    <location>
        <begin position="113"/>
        <end position="201"/>
    </location>
</feature>
<keyword evidence="3" id="KW-0482">Metalloprotease</keyword>
<reference evidence="3 4" key="1">
    <citation type="submission" date="2019-08" db="EMBL/GenBank/DDBJ databases">
        <title>Bacillus genomes from the desert of Cuatro Cienegas, Coahuila.</title>
        <authorList>
            <person name="Olmedo-Alvarez G."/>
        </authorList>
    </citation>
    <scope>NUCLEOTIDE SEQUENCE [LARGE SCALE GENOMIC DNA]</scope>
    <source>
        <strain evidence="3 4">CH98b_3T</strain>
    </source>
</reference>
<dbReference type="PANTHER" id="PTHR36435">
    <property type="entry name" value="SLR1288 PROTEIN"/>
    <property type="match status" value="1"/>
</dbReference>
<feature type="transmembrane region" description="Helical" evidence="1">
    <location>
        <begin position="26"/>
        <end position="48"/>
    </location>
</feature>
<feature type="transmembrane region" description="Helical" evidence="1">
    <location>
        <begin position="68"/>
        <end position="89"/>
    </location>
</feature>
<keyword evidence="3" id="KW-0645">Protease</keyword>
<comment type="caution">
    <text evidence="3">The sequence shown here is derived from an EMBL/GenBank/DDBJ whole genome shotgun (WGS) entry which is preliminary data.</text>
</comment>
<dbReference type="Pfam" id="PF02517">
    <property type="entry name" value="Rce1-like"/>
    <property type="match status" value="1"/>
</dbReference>
<name>A0A5D4T8I5_9BACI</name>
<dbReference type="Proteomes" id="UP000324517">
    <property type="component" value="Unassembled WGS sequence"/>
</dbReference>
<dbReference type="AlphaFoldDB" id="A0A5D4T8I5"/>
<evidence type="ECO:0000259" key="2">
    <source>
        <dbReference type="Pfam" id="PF02517"/>
    </source>
</evidence>
<dbReference type="GO" id="GO:0008237">
    <property type="term" value="F:metallopeptidase activity"/>
    <property type="evidence" value="ECO:0007669"/>
    <property type="project" value="UniProtKB-KW"/>
</dbReference>
<dbReference type="EMBL" id="VTET01000005">
    <property type="protein sequence ID" value="TYS71990.1"/>
    <property type="molecule type" value="Genomic_DNA"/>
</dbReference>
<evidence type="ECO:0000313" key="3">
    <source>
        <dbReference type="EMBL" id="TYS71990.1"/>
    </source>
</evidence>
<gene>
    <name evidence="3" type="ORF">FZC75_11590</name>
</gene>
<dbReference type="InterPro" id="IPR052710">
    <property type="entry name" value="CAAX_protease"/>
</dbReference>
<keyword evidence="1" id="KW-1133">Transmembrane helix</keyword>
<feature type="transmembrane region" description="Helical" evidence="1">
    <location>
        <begin position="149"/>
        <end position="169"/>
    </location>
</feature>
<keyword evidence="1" id="KW-0812">Transmembrane</keyword>